<evidence type="ECO:0000313" key="1">
    <source>
        <dbReference type="EMBL" id="KAI5675833.1"/>
    </source>
</evidence>
<dbReference type="Proteomes" id="UP001060085">
    <property type="component" value="Linkage Group LG02"/>
</dbReference>
<accession>A0ACC0BT33</accession>
<keyword evidence="2" id="KW-1185">Reference proteome</keyword>
<gene>
    <name evidence="1" type="ORF">M9H77_06783</name>
</gene>
<organism evidence="1 2">
    <name type="scientific">Catharanthus roseus</name>
    <name type="common">Madagascar periwinkle</name>
    <name type="synonym">Vinca rosea</name>
    <dbReference type="NCBI Taxonomy" id="4058"/>
    <lineage>
        <taxon>Eukaryota</taxon>
        <taxon>Viridiplantae</taxon>
        <taxon>Streptophyta</taxon>
        <taxon>Embryophyta</taxon>
        <taxon>Tracheophyta</taxon>
        <taxon>Spermatophyta</taxon>
        <taxon>Magnoliopsida</taxon>
        <taxon>eudicotyledons</taxon>
        <taxon>Gunneridae</taxon>
        <taxon>Pentapetalae</taxon>
        <taxon>asterids</taxon>
        <taxon>lamiids</taxon>
        <taxon>Gentianales</taxon>
        <taxon>Apocynaceae</taxon>
        <taxon>Rauvolfioideae</taxon>
        <taxon>Vinceae</taxon>
        <taxon>Catharanthinae</taxon>
        <taxon>Catharanthus</taxon>
    </lineage>
</organism>
<sequence length="122" mass="12525">MGCSCGWTRCGDGLEPTSGLLEEAIAGLEGSGAGSRVLSLLRGLAGSETGPRDFGPLELSNGATSGPMEDAAARLEPLCTGSHASGHCECLLDLRLGQKGSAHVDLGCWRHFAEKNGTPCLR</sequence>
<reference evidence="2" key="1">
    <citation type="journal article" date="2023" name="Nat. Plants">
        <title>Single-cell RNA sequencing provides a high-resolution roadmap for understanding the multicellular compartmentation of specialized metabolism.</title>
        <authorList>
            <person name="Sun S."/>
            <person name="Shen X."/>
            <person name="Li Y."/>
            <person name="Li Y."/>
            <person name="Wang S."/>
            <person name="Li R."/>
            <person name="Zhang H."/>
            <person name="Shen G."/>
            <person name="Guo B."/>
            <person name="Wei J."/>
            <person name="Xu J."/>
            <person name="St-Pierre B."/>
            <person name="Chen S."/>
            <person name="Sun C."/>
        </authorList>
    </citation>
    <scope>NUCLEOTIDE SEQUENCE [LARGE SCALE GENOMIC DNA]</scope>
</reference>
<protein>
    <submittedName>
        <fullName evidence="1">Uncharacterized protein</fullName>
    </submittedName>
</protein>
<comment type="caution">
    <text evidence="1">The sequence shown here is derived from an EMBL/GenBank/DDBJ whole genome shotgun (WGS) entry which is preliminary data.</text>
</comment>
<evidence type="ECO:0000313" key="2">
    <source>
        <dbReference type="Proteomes" id="UP001060085"/>
    </source>
</evidence>
<proteinExistence type="predicted"/>
<dbReference type="EMBL" id="CM044702">
    <property type="protein sequence ID" value="KAI5675833.1"/>
    <property type="molecule type" value="Genomic_DNA"/>
</dbReference>
<name>A0ACC0BT33_CATRO</name>